<accession>A0A919E967</accession>
<dbReference type="SMART" id="SM00448">
    <property type="entry name" value="REC"/>
    <property type="match status" value="1"/>
</dbReference>
<name>A0A919E967_9PROT</name>
<dbReference type="Gene3D" id="3.40.50.2300">
    <property type="match status" value="1"/>
</dbReference>
<feature type="domain" description="Response regulatory" evidence="3">
    <location>
        <begin position="24"/>
        <end position="141"/>
    </location>
</feature>
<dbReference type="PANTHER" id="PTHR43156">
    <property type="entry name" value="STAGE II SPORULATION PROTEIN E-RELATED"/>
    <property type="match status" value="1"/>
</dbReference>
<keyword evidence="5" id="KW-1185">Reference proteome</keyword>
<dbReference type="InterPro" id="IPR001789">
    <property type="entry name" value="Sig_transdc_resp-reg_receiver"/>
</dbReference>
<dbReference type="InterPro" id="IPR052016">
    <property type="entry name" value="Bact_Sigma-Reg"/>
</dbReference>
<dbReference type="Pfam" id="PF07228">
    <property type="entry name" value="SpoIIE"/>
    <property type="match status" value="1"/>
</dbReference>
<proteinExistence type="predicted"/>
<gene>
    <name evidence="4" type="primary">rsbU</name>
    <name evidence="4" type="ORF">GCM10017044_21900</name>
</gene>
<reference evidence="4" key="2">
    <citation type="submission" date="2020-09" db="EMBL/GenBank/DDBJ databases">
        <authorList>
            <person name="Sun Q."/>
            <person name="Kim S."/>
        </authorList>
    </citation>
    <scope>NUCLEOTIDE SEQUENCE</scope>
    <source>
        <strain evidence="4">KCTC 42590</strain>
    </source>
</reference>
<dbReference type="InterPro" id="IPR001932">
    <property type="entry name" value="PPM-type_phosphatase-like_dom"/>
</dbReference>
<evidence type="ECO:0000313" key="5">
    <source>
        <dbReference type="Proteomes" id="UP000630923"/>
    </source>
</evidence>
<dbReference type="Proteomes" id="UP000630923">
    <property type="component" value="Unassembled WGS sequence"/>
</dbReference>
<keyword evidence="2" id="KW-0597">Phosphoprotein</keyword>
<dbReference type="RefSeq" id="WP_191252909.1">
    <property type="nucleotide sequence ID" value="NZ_BNCI01000002.1"/>
</dbReference>
<evidence type="ECO:0000313" key="4">
    <source>
        <dbReference type="EMBL" id="GHF26535.1"/>
    </source>
</evidence>
<dbReference type="EMBL" id="BNCI01000002">
    <property type="protein sequence ID" value="GHF26535.1"/>
    <property type="molecule type" value="Genomic_DNA"/>
</dbReference>
<comment type="caution">
    <text evidence="4">The sequence shown here is derived from an EMBL/GenBank/DDBJ whole genome shotgun (WGS) entry which is preliminary data.</text>
</comment>
<dbReference type="Gene3D" id="3.60.40.10">
    <property type="entry name" value="PPM-type phosphatase domain"/>
    <property type="match status" value="1"/>
</dbReference>
<organism evidence="4 5">
    <name type="scientific">Kordiimonas sediminis</name>
    <dbReference type="NCBI Taxonomy" id="1735581"/>
    <lineage>
        <taxon>Bacteria</taxon>
        <taxon>Pseudomonadati</taxon>
        <taxon>Pseudomonadota</taxon>
        <taxon>Alphaproteobacteria</taxon>
        <taxon>Kordiimonadales</taxon>
        <taxon>Kordiimonadaceae</taxon>
        <taxon>Kordiimonas</taxon>
    </lineage>
</organism>
<dbReference type="SUPFAM" id="SSF81606">
    <property type="entry name" value="PP2C-like"/>
    <property type="match status" value="1"/>
</dbReference>
<evidence type="ECO:0000256" key="2">
    <source>
        <dbReference type="PROSITE-ProRule" id="PRU00169"/>
    </source>
</evidence>
<dbReference type="PROSITE" id="PS50110">
    <property type="entry name" value="RESPONSE_REGULATORY"/>
    <property type="match status" value="1"/>
</dbReference>
<reference evidence="4" key="1">
    <citation type="journal article" date="2014" name="Int. J. Syst. Evol. Microbiol.">
        <title>Complete genome sequence of Corynebacterium casei LMG S-19264T (=DSM 44701T), isolated from a smear-ripened cheese.</title>
        <authorList>
            <consortium name="US DOE Joint Genome Institute (JGI-PGF)"/>
            <person name="Walter F."/>
            <person name="Albersmeier A."/>
            <person name="Kalinowski J."/>
            <person name="Ruckert C."/>
        </authorList>
    </citation>
    <scope>NUCLEOTIDE SEQUENCE</scope>
    <source>
        <strain evidence="4">KCTC 42590</strain>
    </source>
</reference>
<dbReference type="GO" id="GO:0000160">
    <property type="term" value="P:phosphorelay signal transduction system"/>
    <property type="evidence" value="ECO:0007669"/>
    <property type="project" value="InterPro"/>
</dbReference>
<sequence length="403" mass="44134">MATSSKSLPHTASQSIECDVYSAKILVVDDISLMRDLIGDCLTGAGYRTVLFASSGEEAIKIAEQEPIDLVILDIKMPGLDGFEVCERLRKNPLLKSLPILVQSADEKPEQRAKVFRSGATDFVSKPINQPELLARVRLHLEKSFLIESLTQYQQNMEQELMLAQDMQRLILPQRKAIASFEEIFDVKIETEYEGTAALAGDLWGIWQQSPSSLGMYLLDVSGHGVSAALNTFRLHAIMDRFRDEKADPGKFMESLNAVLCDALPTGQFATMVCLVLDVDTGQLSYAGAGAPRPVIMKEGGGLSLLHTEGVPLGISIDSKYETKSEQINPGECILCYSDVFIEAKCDDETLLGEAGFLSMVTAAKEASCSQGLVHTLVSAFNERFGPSHPDDMTAIALHRIQR</sequence>
<dbReference type="AlphaFoldDB" id="A0A919E967"/>
<dbReference type="SMART" id="SM00331">
    <property type="entry name" value="PP2C_SIG"/>
    <property type="match status" value="1"/>
</dbReference>
<evidence type="ECO:0000256" key="1">
    <source>
        <dbReference type="ARBA" id="ARBA00022801"/>
    </source>
</evidence>
<feature type="modified residue" description="4-aspartylphosphate" evidence="2">
    <location>
        <position position="74"/>
    </location>
</feature>
<dbReference type="Pfam" id="PF00072">
    <property type="entry name" value="Response_reg"/>
    <property type="match status" value="1"/>
</dbReference>
<evidence type="ECO:0000259" key="3">
    <source>
        <dbReference type="PROSITE" id="PS50110"/>
    </source>
</evidence>
<dbReference type="GO" id="GO:0016791">
    <property type="term" value="F:phosphatase activity"/>
    <property type="evidence" value="ECO:0007669"/>
    <property type="project" value="TreeGrafter"/>
</dbReference>
<keyword evidence="1" id="KW-0378">Hydrolase</keyword>
<dbReference type="SUPFAM" id="SSF52172">
    <property type="entry name" value="CheY-like"/>
    <property type="match status" value="1"/>
</dbReference>
<dbReference type="InterPro" id="IPR011006">
    <property type="entry name" value="CheY-like_superfamily"/>
</dbReference>
<dbReference type="PANTHER" id="PTHR43156:SF2">
    <property type="entry name" value="STAGE II SPORULATION PROTEIN E"/>
    <property type="match status" value="1"/>
</dbReference>
<protein>
    <submittedName>
        <fullName evidence="4">Transcriptional regulator</fullName>
    </submittedName>
</protein>
<dbReference type="InterPro" id="IPR036457">
    <property type="entry name" value="PPM-type-like_dom_sf"/>
</dbReference>